<keyword evidence="1" id="KW-1133">Transmembrane helix</keyword>
<gene>
    <name evidence="2" type="ORF">BVRB_033970</name>
</gene>
<keyword evidence="1" id="KW-0812">Transmembrane</keyword>
<sequence>SRPSENGSIYSTLMSRLQTIARRQKLSQSNTQAVLERSRLSLSHLKDHMTYLDRKAMQVDAKQRSHLQTHSDLLQFSQLQVHCDLLTRAVPRLAERAEQFERDLNTVIYLAIGAAISSAVLLSALFYKF</sequence>
<feature type="transmembrane region" description="Helical" evidence="1">
    <location>
        <begin position="106"/>
        <end position="127"/>
    </location>
</feature>
<dbReference type="Gramene" id="KMS82354">
    <property type="protein sequence ID" value="KMS82354"/>
    <property type="gene ID" value="BVRB_033970"/>
</dbReference>
<name>A0A0J8A2S5_BETVV</name>
<evidence type="ECO:0000313" key="2">
    <source>
        <dbReference type="EMBL" id="KMS82354.1"/>
    </source>
</evidence>
<accession>A0A0J8A2S5</accession>
<organism evidence="2 3">
    <name type="scientific">Beta vulgaris subsp. vulgaris</name>
    <name type="common">Beet</name>
    <dbReference type="NCBI Taxonomy" id="3555"/>
    <lineage>
        <taxon>Eukaryota</taxon>
        <taxon>Viridiplantae</taxon>
        <taxon>Streptophyta</taxon>
        <taxon>Embryophyta</taxon>
        <taxon>Tracheophyta</taxon>
        <taxon>Spermatophyta</taxon>
        <taxon>Magnoliopsida</taxon>
        <taxon>eudicotyledons</taxon>
        <taxon>Gunneridae</taxon>
        <taxon>Pentapetalae</taxon>
        <taxon>Caryophyllales</taxon>
        <taxon>Chenopodiaceae</taxon>
        <taxon>Betoideae</taxon>
        <taxon>Beta</taxon>
    </lineage>
</organism>
<dbReference type="EMBL" id="KQ105881">
    <property type="protein sequence ID" value="KMS82354.1"/>
    <property type="molecule type" value="Genomic_DNA"/>
</dbReference>
<feature type="non-terminal residue" evidence="2">
    <location>
        <position position="1"/>
    </location>
</feature>
<dbReference type="Proteomes" id="UP000035740">
    <property type="component" value="Unassembled WGS sequence"/>
</dbReference>
<evidence type="ECO:0000256" key="1">
    <source>
        <dbReference type="SAM" id="Phobius"/>
    </source>
</evidence>
<keyword evidence="1" id="KW-0472">Membrane</keyword>
<keyword evidence="3" id="KW-1185">Reference proteome</keyword>
<proteinExistence type="predicted"/>
<dbReference type="AlphaFoldDB" id="A0A0J8A2S5"/>
<evidence type="ECO:0000313" key="3">
    <source>
        <dbReference type="Proteomes" id="UP000035740"/>
    </source>
</evidence>
<reference evidence="2 3" key="1">
    <citation type="journal article" date="2014" name="Nature">
        <title>The genome of the recently domesticated crop plant sugar beet (Beta vulgaris).</title>
        <authorList>
            <person name="Dohm J.C."/>
            <person name="Minoche A.E."/>
            <person name="Holtgrawe D."/>
            <person name="Capella-Gutierrez S."/>
            <person name="Zakrzewski F."/>
            <person name="Tafer H."/>
            <person name="Rupp O."/>
            <person name="Sorensen T.R."/>
            <person name="Stracke R."/>
            <person name="Reinhardt R."/>
            <person name="Goesmann A."/>
            <person name="Kraft T."/>
            <person name="Schulz B."/>
            <person name="Stadler P.F."/>
            <person name="Schmidt T."/>
            <person name="Gabaldon T."/>
            <person name="Lehrach H."/>
            <person name="Weisshaar B."/>
            <person name="Himmelbauer H."/>
        </authorList>
    </citation>
    <scope>NUCLEOTIDE SEQUENCE [LARGE SCALE GENOMIC DNA]</scope>
    <source>
        <tissue evidence="2">Taproot</tissue>
    </source>
</reference>
<protein>
    <submittedName>
        <fullName evidence="2">Uncharacterized protein</fullName>
    </submittedName>
</protein>